<reference evidence="1 2" key="1">
    <citation type="journal article" date="2020" name="Nat. Food">
        <title>A phased Vanilla planifolia genome enables genetic improvement of flavour and production.</title>
        <authorList>
            <person name="Hasing T."/>
            <person name="Tang H."/>
            <person name="Brym M."/>
            <person name="Khazi F."/>
            <person name="Huang T."/>
            <person name="Chambers A.H."/>
        </authorList>
    </citation>
    <scope>NUCLEOTIDE SEQUENCE [LARGE SCALE GENOMIC DNA]</scope>
    <source>
        <tissue evidence="1">Leaf</tissue>
    </source>
</reference>
<name>A0A835R581_VANPL</name>
<keyword evidence="2" id="KW-1185">Reference proteome</keyword>
<proteinExistence type="predicted"/>
<evidence type="ECO:0000313" key="1">
    <source>
        <dbReference type="EMBL" id="KAG0480168.1"/>
    </source>
</evidence>
<evidence type="ECO:0000313" key="2">
    <source>
        <dbReference type="Proteomes" id="UP000636800"/>
    </source>
</evidence>
<sequence>MLLNVIHRKWKCSINIIYDDLVDSFLIADDTLFSPWLLRASFRVNTAFLGMDPCRFSLLLQSSPTSPVNDFTRVAPSMMTMVHPLLRLFISDFLRLSLSLSPSPFLLFCIYSHSPISFKLLSPLLHNFLMQ</sequence>
<dbReference type="AlphaFoldDB" id="A0A835R581"/>
<dbReference type="EMBL" id="JADCNL010000005">
    <property type="protein sequence ID" value="KAG0480168.1"/>
    <property type="molecule type" value="Genomic_DNA"/>
</dbReference>
<accession>A0A835R581</accession>
<protein>
    <submittedName>
        <fullName evidence="1">Uncharacterized protein</fullName>
    </submittedName>
</protein>
<gene>
    <name evidence="1" type="ORF">HPP92_011026</name>
</gene>
<organism evidence="1 2">
    <name type="scientific">Vanilla planifolia</name>
    <name type="common">Vanilla</name>
    <dbReference type="NCBI Taxonomy" id="51239"/>
    <lineage>
        <taxon>Eukaryota</taxon>
        <taxon>Viridiplantae</taxon>
        <taxon>Streptophyta</taxon>
        <taxon>Embryophyta</taxon>
        <taxon>Tracheophyta</taxon>
        <taxon>Spermatophyta</taxon>
        <taxon>Magnoliopsida</taxon>
        <taxon>Liliopsida</taxon>
        <taxon>Asparagales</taxon>
        <taxon>Orchidaceae</taxon>
        <taxon>Vanilloideae</taxon>
        <taxon>Vanilleae</taxon>
        <taxon>Vanilla</taxon>
    </lineage>
</organism>
<dbReference type="Proteomes" id="UP000636800">
    <property type="component" value="Chromosome 5"/>
</dbReference>
<dbReference type="OrthoDB" id="2789670at2759"/>
<comment type="caution">
    <text evidence="1">The sequence shown here is derived from an EMBL/GenBank/DDBJ whole genome shotgun (WGS) entry which is preliminary data.</text>
</comment>